<dbReference type="Proteomes" id="UP000093173">
    <property type="component" value="Unassembled WGS sequence"/>
</dbReference>
<evidence type="ECO:0000259" key="5">
    <source>
        <dbReference type="PROSITE" id="PS50931"/>
    </source>
</evidence>
<proteinExistence type="inferred from homology"/>
<dbReference type="PANTHER" id="PTHR30118">
    <property type="entry name" value="HTH-TYPE TRANSCRIPTIONAL REGULATOR LEUO-RELATED"/>
    <property type="match status" value="1"/>
</dbReference>
<comment type="similarity">
    <text evidence="1">Belongs to the LysR transcriptional regulatory family.</text>
</comment>
<protein>
    <submittedName>
        <fullName evidence="6">LysR family transcriptional regulator</fullName>
    </submittedName>
</protein>
<dbReference type="SUPFAM" id="SSF46785">
    <property type="entry name" value="Winged helix' DNA-binding domain"/>
    <property type="match status" value="1"/>
</dbReference>
<reference evidence="7" key="1">
    <citation type="submission" date="2016-06" db="EMBL/GenBank/DDBJ databases">
        <authorList>
            <person name="Hehemann J.-H."/>
            <person name="Arevalo P."/>
            <person name="Datta M.S."/>
            <person name="Polz M.F."/>
        </authorList>
    </citation>
    <scope>NUCLEOTIDE SEQUENCE [LARGE SCALE GENOMIC DNA]</scope>
    <source>
        <strain evidence="7">9CSC122</strain>
    </source>
</reference>
<evidence type="ECO:0000313" key="7">
    <source>
        <dbReference type="Proteomes" id="UP000093173"/>
    </source>
</evidence>
<evidence type="ECO:0000256" key="1">
    <source>
        <dbReference type="ARBA" id="ARBA00009437"/>
    </source>
</evidence>
<keyword evidence="4" id="KW-0804">Transcription</keyword>
<dbReference type="Pfam" id="PF03466">
    <property type="entry name" value="LysR_substrate"/>
    <property type="match status" value="1"/>
</dbReference>
<dbReference type="AlphaFoldDB" id="A0A1B9QVU3"/>
<dbReference type="Pfam" id="PF00126">
    <property type="entry name" value="HTH_1"/>
    <property type="match status" value="1"/>
</dbReference>
<sequence>MSEINWKNIDLNLLVTFSQLYQYRSVSLAAEKSFVSQSAMSHSLSRLRGLFDDRLFERKGHKMEPTEYAHHVAPVISRLLGSISSELLAKERFDPEKYGGVCSIGLTDYAEFIYAPVLYDAIRHSAPKAQVSFINVNRNNYIKVVEQEKLDAVIGSVIQVDEQFESQKLYTEKHVCLYDPLQVDVAGKLSVDAFSHIDHALVSPDGVLSTQVDKRLEALGYNRQVTVASRNFLTIRSLLKGRRLVAIVPELMAKTDAFNDHLTTTPPPIEVPDFDISLLWRVSKQKDDKNLWLRTLICQVVKAHNMI</sequence>
<evidence type="ECO:0000256" key="3">
    <source>
        <dbReference type="ARBA" id="ARBA00023125"/>
    </source>
</evidence>
<dbReference type="InterPro" id="IPR005119">
    <property type="entry name" value="LysR_subst-bd"/>
</dbReference>
<dbReference type="GO" id="GO:0003677">
    <property type="term" value="F:DNA binding"/>
    <property type="evidence" value="ECO:0007669"/>
    <property type="project" value="UniProtKB-KW"/>
</dbReference>
<accession>A0A1B9QVU3</accession>
<dbReference type="InterPro" id="IPR000847">
    <property type="entry name" value="LysR_HTH_N"/>
</dbReference>
<dbReference type="Gene3D" id="3.40.190.10">
    <property type="entry name" value="Periplasmic binding protein-like II"/>
    <property type="match status" value="2"/>
</dbReference>
<gene>
    <name evidence="6" type="ORF">A6E14_14660</name>
</gene>
<dbReference type="PANTHER" id="PTHR30118:SF15">
    <property type="entry name" value="TRANSCRIPTIONAL REGULATORY PROTEIN"/>
    <property type="match status" value="1"/>
</dbReference>
<dbReference type="GO" id="GO:0003700">
    <property type="term" value="F:DNA-binding transcription factor activity"/>
    <property type="evidence" value="ECO:0007669"/>
    <property type="project" value="InterPro"/>
</dbReference>
<evidence type="ECO:0000256" key="4">
    <source>
        <dbReference type="ARBA" id="ARBA00023163"/>
    </source>
</evidence>
<dbReference type="Gene3D" id="1.10.10.10">
    <property type="entry name" value="Winged helix-like DNA-binding domain superfamily/Winged helix DNA-binding domain"/>
    <property type="match status" value="1"/>
</dbReference>
<dbReference type="InterPro" id="IPR036390">
    <property type="entry name" value="WH_DNA-bd_sf"/>
</dbReference>
<dbReference type="SUPFAM" id="SSF53850">
    <property type="entry name" value="Periplasmic binding protein-like II"/>
    <property type="match status" value="1"/>
</dbReference>
<evidence type="ECO:0000313" key="6">
    <source>
        <dbReference type="EMBL" id="OCH73297.1"/>
    </source>
</evidence>
<name>A0A1B9QVU3_9VIBR</name>
<comment type="caution">
    <text evidence="6">The sequence shown here is derived from an EMBL/GenBank/DDBJ whole genome shotgun (WGS) entry which is preliminary data.</text>
</comment>
<feature type="domain" description="HTH lysR-type" evidence="5">
    <location>
        <begin position="9"/>
        <end position="66"/>
    </location>
</feature>
<dbReference type="PROSITE" id="PS50931">
    <property type="entry name" value="HTH_LYSR"/>
    <property type="match status" value="1"/>
</dbReference>
<dbReference type="EMBL" id="MAJZ01000814">
    <property type="protein sequence ID" value="OCH73297.1"/>
    <property type="molecule type" value="Genomic_DNA"/>
</dbReference>
<dbReference type="RefSeq" id="WP_026026696.1">
    <property type="nucleotide sequence ID" value="NZ_JBNGCH010000814.1"/>
</dbReference>
<dbReference type="InterPro" id="IPR036388">
    <property type="entry name" value="WH-like_DNA-bd_sf"/>
</dbReference>
<evidence type="ECO:0000256" key="2">
    <source>
        <dbReference type="ARBA" id="ARBA00023015"/>
    </source>
</evidence>
<organism evidence="6 7">
    <name type="scientific">Vibrio genomosp. F10</name>
    <dbReference type="NCBI Taxonomy" id="723171"/>
    <lineage>
        <taxon>Bacteria</taxon>
        <taxon>Pseudomonadati</taxon>
        <taxon>Pseudomonadota</taxon>
        <taxon>Gammaproteobacteria</taxon>
        <taxon>Vibrionales</taxon>
        <taxon>Vibrionaceae</taxon>
        <taxon>Vibrio</taxon>
    </lineage>
</organism>
<dbReference type="InterPro" id="IPR050389">
    <property type="entry name" value="LysR-type_TF"/>
</dbReference>
<keyword evidence="2" id="KW-0805">Transcription regulation</keyword>
<keyword evidence="3" id="KW-0238">DNA-binding</keyword>
<keyword evidence="7" id="KW-1185">Reference proteome</keyword>